<dbReference type="GO" id="GO:0070126">
    <property type="term" value="P:mitochondrial translational termination"/>
    <property type="evidence" value="ECO:0007669"/>
    <property type="project" value="TreeGrafter"/>
</dbReference>
<dbReference type="AlphaFoldDB" id="A0A8H4RM09"/>
<feature type="compositionally biased region" description="Basic and acidic residues" evidence="2">
    <location>
        <begin position="320"/>
        <end position="342"/>
    </location>
</feature>
<dbReference type="Gene3D" id="3.30.160.20">
    <property type="match status" value="1"/>
</dbReference>
<organism evidence="4 5">
    <name type="scientific">Cudoniella acicularis</name>
    <dbReference type="NCBI Taxonomy" id="354080"/>
    <lineage>
        <taxon>Eukaryota</taxon>
        <taxon>Fungi</taxon>
        <taxon>Dikarya</taxon>
        <taxon>Ascomycota</taxon>
        <taxon>Pezizomycotina</taxon>
        <taxon>Leotiomycetes</taxon>
        <taxon>Helotiales</taxon>
        <taxon>Tricladiaceae</taxon>
        <taxon>Cudoniella</taxon>
    </lineage>
</organism>
<sequence length="350" mass="39029">MNAFGLKSKEKSFGHQMDADGRKRGNLHLASQDRAQRVQCLEKTGLALEVGSCDKKVGCCWVRRGRKVKSEWDGEGSANEAQKELVAGALEGGLSELCCGYKMAITVTIASPVATMLQSHAFKICVLSAPFGSQFAFLQNSRAYSSRPGSGSEEDFQTARQWFLKFSETSLPTKIAKTEYVRSSGPGGQKVNKTSSKAVTSWPVSKLLPLLPQVLHDDLRKSSYYVSSSDTIKIDCDSHRTQSQNQEETHERLVQEIKRIYRSTVPGATSKEQKDKVSELLSMPRGGFSNFCRENKLDSQSALKLRQQIQRDRSRRKALKLQEDRRNAREASKEKSRAEAKNKASKGVKR</sequence>
<dbReference type="GO" id="GO:0016150">
    <property type="term" value="F:translation release factor activity, codon nonspecific"/>
    <property type="evidence" value="ECO:0007669"/>
    <property type="project" value="TreeGrafter"/>
</dbReference>
<accession>A0A8H4RM09</accession>
<proteinExistence type="inferred from homology"/>
<dbReference type="EMBL" id="JAAMPI010000456">
    <property type="protein sequence ID" value="KAF4631311.1"/>
    <property type="molecule type" value="Genomic_DNA"/>
</dbReference>
<feature type="region of interest" description="Disordered" evidence="2">
    <location>
        <begin position="1"/>
        <end position="21"/>
    </location>
</feature>
<evidence type="ECO:0000259" key="3">
    <source>
        <dbReference type="Pfam" id="PF00472"/>
    </source>
</evidence>
<dbReference type="InterPro" id="IPR052104">
    <property type="entry name" value="Mito_Release_Factor_mL62"/>
</dbReference>
<protein>
    <recommendedName>
        <fullName evidence="3">Prokaryotic-type class I peptide chain release factors domain-containing protein</fullName>
    </recommendedName>
</protein>
<comment type="caution">
    <text evidence="4">The sequence shown here is derived from an EMBL/GenBank/DDBJ whole genome shotgun (WGS) entry which is preliminary data.</text>
</comment>
<dbReference type="GO" id="GO:0005762">
    <property type="term" value="C:mitochondrial large ribosomal subunit"/>
    <property type="evidence" value="ECO:0007669"/>
    <property type="project" value="TreeGrafter"/>
</dbReference>
<dbReference type="PANTHER" id="PTHR11075:SF54">
    <property type="entry name" value="LARGE RIBOSOMAL SUBUNIT PROTEIN ML62"/>
    <property type="match status" value="1"/>
</dbReference>
<evidence type="ECO:0000256" key="2">
    <source>
        <dbReference type="SAM" id="MobiDB-lite"/>
    </source>
</evidence>
<evidence type="ECO:0000256" key="1">
    <source>
        <dbReference type="ARBA" id="ARBA00010835"/>
    </source>
</evidence>
<dbReference type="Pfam" id="PF00472">
    <property type="entry name" value="RF-1"/>
    <property type="match status" value="1"/>
</dbReference>
<feature type="compositionally biased region" description="Basic and acidic residues" evidence="2">
    <location>
        <begin position="7"/>
        <end position="21"/>
    </location>
</feature>
<evidence type="ECO:0000313" key="5">
    <source>
        <dbReference type="Proteomes" id="UP000566819"/>
    </source>
</evidence>
<dbReference type="GO" id="GO:0004045">
    <property type="term" value="F:peptidyl-tRNA hydrolase activity"/>
    <property type="evidence" value="ECO:0007669"/>
    <property type="project" value="TreeGrafter"/>
</dbReference>
<dbReference type="InterPro" id="IPR000352">
    <property type="entry name" value="Pep_chain_release_fac_I"/>
</dbReference>
<keyword evidence="5" id="KW-1185">Reference proteome</keyword>
<comment type="similarity">
    <text evidence="1">Belongs to the prokaryotic/mitochondrial release factor family.</text>
</comment>
<dbReference type="SUPFAM" id="SSF75620">
    <property type="entry name" value="Release factor"/>
    <property type="match status" value="1"/>
</dbReference>
<dbReference type="OrthoDB" id="270639at2759"/>
<gene>
    <name evidence="4" type="ORF">G7Y89_g6820</name>
</gene>
<dbReference type="Proteomes" id="UP000566819">
    <property type="component" value="Unassembled WGS sequence"/>
</dbReference>
<dbReference type="PANTHER" id="PTHR11075">
    <property type="entry name" value="PEPTIDE CHAIN RELEASE FACTOR"/>
    <property type="match status" value="1"/>
</dbReference>
<feature type="region of interest" description="Disordered" evidence="2">
    <location>
        <begin position="306"/>
        <end position="350"/>
    </location>
</feature>
<evidence type="ECO:0000313" key="4">
    <source>
        <dbReference type="EMBL" id="KAF4631311.1"/>
    </source>
</evidence>
<dbReference type="InterPro" id="IPR045853">
    <property type="entry name" value="Pep_chain_release_fac_I_sf"/>
</dbReference>
<feature type="domain" description="Prokaryotic-type class I peptide chain release factors" evidence="3">
    <location>
        <begin position="170"/>
        <end position="276"/>
    </location>
</feature>
<reference evidence="4 5" key="1">
    <citation type="submission" date="2020-03" db="EMBL/GenBank/DDBJ databases">
        <title>Draft Genome Sequence of Cudoniella acicularis.</title>
        <authorList>
            <person name="Buettner E."/>
            <person name="Kellner H."/>
        </authorList>
    </citation>
    <scope>NUCLEOTIDE SEQUENCE [LARGE SCALE GENOMIC DNA]</scope>
    <source>
        <strain evidence="4 5">DSM 108380</strain>
    </source>
</reference>
<name>A0A8H4RM09_9HELO</name>